<dbReference type="InterPro" id="IPR019533">
    <property type="entry name" value="Peptidase_S26"/>
</dbReference>
<feature type="region of interest" description="Disordered" evidence="4">
    <location>
        <begin position="122"/>
        <end position="152"/>
    </location>
</feature>
<feature type="transmembrane region" description="Helical" evidence="3">
    <location>
        <begin position="20"/>
        <end position="43"/>
    </location>
</feature>
<dbReference type="NCBIfam" id="TIGR02227">
    <property type="entry name" value="sigpep_I_bact"/>
    <property type="match status" value="1"/>
</dbReference>
<dbReference type="Pfam" id="PF10502">
    <property type="entry name" value="Peptidase_S26"/>
    <property type="match status" value="1"/>
</dbReference>
<feature type="compositionally biased region" description="Basic and acidic residues" evidence="4">
    <location>
        <begin position="122"/>
        <end position="142"/>
    </location>
</feature>
<organism evidence="6 7">
    <name type="scientific">Leptonema illini</name>
    <dbReference type="NCBI Taxonomy" id="183"/>
    <lineage>
        <taxon>Bacteria</taxon>
        <taxon>Pseudomonadati</taxon>
        <taxon>Spirochaetota</taxon>
        <taxon>Spirochaetia</taxon>
        <taxon>Leptospirales</taxon>
        <taxon>Leptospiraceae</taxon>
        <taxon>Leptonema</taxon>
    </lineage>
</organism>
<name>A0A833GY78_9LEPT</name>
<dbReference type="SUPFAM" id="SSF51306">
    <property type="entry name" value="LexA/Signal peptidase"/>
    <property type="match status" value="1"/>
</dbReference>
<comment type="caution">
    <text evidence="6">The sequence shown here is derived from an EMBL/GenBank/DDBJ whole genome shotgun (WGS) entry which is preliminary data.</text>
</comment>
<dbReference type="InterPro" id="IPR000223">
    <property type="entry name" value="Pept_S26A_signal_pept_1"/>
</dbReference>
<comment type="subcellular location">
    <subcellularLocation>
        <location evidence="3">Membrane</location>
        <topology evidence="3">Single-pass type II membrane protein</topology>
    </subcellularLocation>
</comment>
<gene>
    <name evidence="6" type="primary">lepB</name>
    <name evidence="6" type="ORF">F9K24_18830</name>
</gene>
<accession>A0A833GY78</accession>
<keyword evidence="3" id="KW-0645">Protease</keyword>
<evidence type="ECO:0000259" key="5">
    <source>
        <dbReference type="Pfam" id="PF10502"/>
    </source>
</evidence>
<keyword evidence="3 6" id="KW-0378">Hydrolase</keyword>
<sequence>MGIRDRDLVPERKKKARGSIVIVVILALFAGWGLRMALHRFLWTPVQISEPSMAPALKEGDVVTVHRRFEPAEIAKDRIIWFEHPMNEEQRMIRRIVAVSGDRVQVKQGAVLVNGKAIRASGYHEEAEPPSSDSREEKADRPKAKRNGPSPALLQASFFDRDEITLKADEFYVLADGDGLDSRQFGPVPVAKVIGLLH</sequence>
<dbReference type="PANTHER" id="PTHR43390">
    <property type="entry name" value="SIGNAL PEPTIDASE I"/>
    <property type="match status" value="1"/>
</dbReference>
<keyword evidence="3" id="KW-0812">Transmembrane</keyword>
<evidence type="ECO:0000256" key="4">
    <source>
        <dbReference type="SAM" id="MobiDB-lite"/>
    </source>
</evidence>
<dbReference type="AlphaFoldDB" id="A0A833GY78"/>
<dbReference type="Proteomes" id="UP000460298">
    <property type="component" value="Unassembled WGS sequence"/>
</dbReference>
<comment type="catalytic activity">
    <reaction evidence="3">
        <text>Cleavage of hydrophobic, N-terminal signal or leader sequences from secreted and periplasmic proteins.</text>
        <dbReference type="EC" id="3.4.21.89"/>
    </reaction>
</comment>
<evidence type="ECO:0000256" key="3">
    <source>
        <dbReference type="RuleBase" id="RU362042"/>
    </source>
</evidence>
<dbReference type="EMBL" id="WBUI01000026">
    <property type="protein sequence ID" value="KAB2929818.1"/>
    <property type="molecule type" value="Genomic_DNA"/>
</dbReference>
<dbReference type="Gene3D" id="2.10.109.10">
    <property type="entry name" value="Umud Fragment, subunit A"/>
    <property type="match status" value="1"/>
</dbReference>
<comment type="similarity">
    <text evidence="1 3">Belongs to the peptidase S26 family.</text>
</comment>
<feature type="domain" description="Peptidase S26" evidence="5">
    <location>
        <begin position="23"/>
        <end position="196"/>
    </location>
</feature>
<evidence type="ECO:0000313" key="7">
    <source>
        <dbReference type="Proteomes" id="UP000460298"/>
    </source>
</evidence>
<dbReference type="GO" id="GO:0004252">
    <property type="term" value="F:serine-type endopeptidase activity"/>
    <property type="evidence" value="ECO:0007669"/>
    <property type="project" value="InterPro"/>
</dbReference>
<dbReference type="GO" id="GO:0016020">
    <property type="term" value="C:membrane"/>
    <property type="evidence" value="ECO:0007669"/>
    <property type="project" value="UniProtKB-SubCell"/>
</dbReference>
<proteinExistence type="inferred from homology"/>
<keyword evidence="3" id="KW-1133">Transmembrane helix</keyword>
<dbReference type="EC" id="3.4.21.89" evidence="3"/>
<evidence type="ECO:0000313" key="6">
    <source>
        <dbReference type="EMBL" id="KAB2929818.1"/>
    </source>
</evidence>
<keyword evidence="3" id="KW-0472">Membrane</keyword>
<protein>
    <recommendedName>
        <fullName evidence="2 3">Signal peptidase I</fullName>
        <ecNumber evidence="3">3.4.21.89</ecNumber>
    </recommendedName>
</protein>
<dbReference type="CDD" id="cd06530">
    <property type="entry name" value="S26_SPase_I"/>
    <property type="match status" value="1"/>
</dbReference>
<reference evidence="6 7" key="1">
    <citation type="submission" date="2019-10" db="EMBL/GenBank/DDBJ databases">
        <title>Extracellular Electron Transfer in a Candidatus Methanoperedens spp. Enrichment Culture.</title>
        <authorList>
            <person name="Berger S."/>
            <person name="Rangel Shaw D."/>
            <person name="Berben T."/>
            <person name="In 'T Zandt M."/>
            <person name="Frank J."/>
            <person name="Reimann J."/>
            <person name="Jetten M.S.M."/>
            <person name="Welte C.U."/>
        </authorList>
    </citation>
    <scope>NUCLEOTIDE SEQUENCE [LARGE SCALE GENOMIC DNA]</scope>
    <source>
        <strain evidence="6">SB12</strain>
    </source>
</reference>
<dbReference type="PANTHER" id="PTHR43390:SF1">
    <property type="entry name" value="CHLOROPLAST PROCESSING PEPTIDASE"/>
    <property type="match status" value="1"/>
</dbReference>
<evidence type="ECO:0000256" key="2">
    <source>
        <dbReference type="ARBA" id="ARBA00019232"/>
    </source>
</evidence>
<dbReference type="GO" id="GO:0009003">
    <property type="term" value="F:signal peptidase activity"/>
    <property type="evidence" value="ECO:0007669"/>
    <property type="project" value="UniProtKB-EC"/>
</dbReference>
<dbReference type="InterPro" id="IPR036286">
    <property type="entry name" value="LexA/Signal_pep-like_sf"/>
</dbReference>
<evidence type="ECO:0000256" key="1">
    <source>
        <dbReference type="ARBA" id="ARBA00009370"/>
    </source>
</evidence>
<dbReference type="GO" id="GO:0006465">
    <property type="term" value="P:signal peptide processing"/>
    <property type="evidence" value="ECO:0007669"/>
    <property type="project" value="InterPro"/>
</dbReference>